<evidence type="ECO:0000313" key="10">
    <source>
        <dbReference type="EMBL" id="GMJ04894.1"/>
    </source>
</evidence>
<keyword evidence="5 8" id="KW-0812">Transmembrane</keyword>
<keyword evidence="4 8" id="KW-1003">Cell membrane</keyword>
<keyword evidence="7 8" id="KW-0472">Membrane</keyword>
<evidence type="ECO:0000256" key="7">
    <source>
        <dbReference type="ARBA" id="ARBA00023136"/>
    </source>
</evidence>
<proteinExistence type="inferred from homology"/>
<dbReference type="PANTHER" id="PTHR36488">
    <property type="entry name" value="CASP-LIKE PROTEIN 1U1"/>
    <property type="match status" value="1"/>
</dbReference>
<dbReference type="InterPro" id="IPR006459">
    <property type="entry name" value="CASP/CASPL"/>
</dbReference>
<organism evidence="10 11">
    <name type="scientific">Hibiscus trionum</name>
    <name type="common">Flower of an hour</name>
    <dbReference type="NCBI Taxonomy" id="183268"/>
    <lineage>
        <taxon>Eukaryota</taxon>
        <taxon>Viridiplantae</taxon>
        <taxon>Streptophyta</taxon>
        <taxon>Embryophyta</taxon>
        <taxon>Tracheophyta</taxon>
        <taxon>Spermatophyta</taxon>
        <taxon>Magnoliopsida</taxon>
        <taxon>eudicotyledons</taxon>
        <taxon>Gunneridae</taxon>
        <taxon>Pentapetalae</taxon>
        <taxon>rosids</taxon>
        <taxon>malvids</taxon>
        <taxon>Malvales</taxon>
        <taxon>Malvaceae</taxon>
        <taxon>Malvoideae</taxon>
        <taxon>Hibiscus</taxon>
    </lineage>
</organism>
<feature type="transmembrane region" description="Helical" evidence="8">
    <location>
        <begin position="103"/>
        <end position="128"/>
    </location>
</feature>
<feature type="transmembrane region" description="Helical" evidence="8">
    <location>
        <begin position="153"/>
        <end position="173"/>
    </location>
</feature>
<dbReference type="InterPro" id="IPR006702">
    <property type="entry name" value="CASP_dom"/>
</dbReference>
<dbReference type="AlphaFoldDB" id="A0A9W7J0Z8"/>
<sequence length="179" mass="20102">MERSEAKFPENPHRKTNMVTLCAQIGLRIMAMSTAFAATWTIVTAKQTVEVFGMQFDARYTYSSAFKFFAFANAFACCFTFLSLMFVFFYLRHGLTPTSFFLLFLHDLFMMSLMLSGVAAGTAIGYVGRYGNSHAGWMEICDRLEKYCDRVTASVLLAYLSVVCLLVLTVISAGKSRQI</sequence>
<dbReference type="GO" id="GO:0005886">
    <property type="term" value="C:plasma membrane"/>
    <property type="evidence" value="ECO:0007669"/>
    <property type="project" value="UniProtKB-SubCell"/>
</dbReference>
<protein>
    <recommendedName>
        <fullName evidence="8">CASP-like protein</fullName>
    </recommendedName>
</protein>
<evidence type="ECO:0000259" key="9">
    <source>
        <dbReference type="Pfam" id="PF04535"/>
    </source>
</evidence>
<keyword evidence="6 8" id="KW-1133">Transmembrane helix</keyword>
<gene>
    <name evidence="10" type="ORF">HRI_004158600</name>
</gene>
<dbReference type="NCBIfam" id="TIGR01569">
    <property type="entry name" value="A_tha_TIGR01569"/>
    <property type="match status" value="1"/>
</dbReference>
<dbReference type="PANTHER" id="PTHR36488:SF8">
    <property type="entry name" value="CASP-LIKE PROTEIN 1U1"/>
    <property type="match status" value="1"/>
</dbReference>
<reference evidence="10" key="1">
    <citation type="submission" date="2023-05" db="EMBL/GenBank/DDBJ databases">
        <title>Genome and transcriptome analyses reveal genes involved in the formation of fine ridges on petal epidermal cells in Hibiscus trionum.</title>
        <authorList>
            <person name="Koshimizu S."/>
            <person name="Masuda S."/>
            <person name="Ishii T."/>
            <person name="Shirasu K."/>
            <person name="Hoshino A."/>
            <person name="Arita M."/>
        </authorList>
    </citation>
    <scope>NUCLEOTIDE SEQUENCE</scope>
    <source>
        <strain evidence="10">Hamamatsu line</strain>
    </source>
</reference>
<evidence type="ECO:0000256" key="2">
    <source>
        <dbReference type="ARBA" id="ARBA00007651"/>
    </source>
</evidence>
<evidence type="ECO:0000256" key="5">
    <source>
        <dbReference type="ARBA" id="ARBA00022692"/>
    </source>
</evidence>
<evidence type="ECO:0000256" key="6">
    <source>
        <dbReference type="ARBA" id="ARBA00022989"/>
    </source>
</evidence>
<dbReference type="EMBL" id="BSYR01000042">
    <property type="protein sequence ID" value="GMJ04894.1"/>
    <property type="molecule type" value="Genomic_DNA"/>
</dbReference>
<comment type="subcellular location">
    <subcellularLocation>
        <location evidence="1 8">Cell membrane</location>
        <topology evidence="1 8">Multi-pass membrane protein</topology>
    </subcellularLocation>
</comment>
<comment type="similarity">
    <text evidence="2 8">Belongs to the Casparian strip membrane proteins (CASP) family.</text>
</comment>
<dbReference type="Pfam" id="PF04535">
    <property type="entry name" value="CASP_dom"/>
    <property type="match status" value="1"/>
</dbReference>
<dbReference type="OrthoDB" id="1904499at2759"/>
<accession>A0A9W7J0Z8</accession>
<evidence type="ECO:0000313" key="11">
    <source>
        <dbReference type="Proteomes" id="UP001165190"/>
    </source>
</evidence>
<dbReference type="InterPro" id="IPR044173">
    <property type="entry name" value="CASPL"/>
</dbReference>
<dbReference type="Proteomes" id="UP001165190">
    <property type="component" value="Unassembled WGS sequence"/>
</dbReference>
<name>A0A9W7J0Z8_HIBTR</name>
<comment type="caution">
    <text evidence="8">Lacks conserved residue(s) required for the propagation of feature annotation.</text>
</comment>
<evidence type="ECO:0000256" key="3">
    <source>
        <dbReference type="ARBA" id="ARBA00011489"/>
    </source>
</evidence>
<evidence type="ECO:0000256" key="8">
    <source>
        <dbReference type="RuleBase" id="RU361233"/>
    </source>
</evidence>
<evidence type="ECO:0000256" key="4">
    <source>
        <dbReference type="ARBA" id="ARBA00022475"/>
    </source>
</evidence>
<feature type="domain" description="Casparian strip membrane protein" evidence="9">
    <location>
        <begin position="23"/>
        <end position="164"/>
    </location>
</feature>
<keyword evidence="11" id="KW-1185">Reference proteome</keyword>
<comment type="subunit">
    <text evidence="3 8">Homodimer and heterodimers.</text>
</comment>
<comment type="caution">
    <text evidence="10">The sequence shown here is derived from an EMBL/GenBank/DDBJ whole genome shotgun (WGS) entry which is preliminary data.</text>
</comment>
<feature type="transmembrane region" description="Helical" evidence="8">
    <location>
        <begin position="69"/>
        <end position="91"/>
    </location>
</feature>
<evidence type="ECO:0000256" key="1">
    <source>
        <dbReference type="ARBA" id="ARBA00004651"/>
    </source>
</evidence>